<comment type="similarity">
    <text evidence="2 6">Belongs to the terpene synthase family.</text>
</comment>
<dbReference type="Gene3D" id="1.10.600.10">
    <property type="entry name" value="Farnesyl Diphosphate Synthase"/>
    <property type="match status" value="1"/>
</dbReference>
<dbReference type="GO" id="GO:0046872">
    <property type="term" value="F:metal ion binding"/>
    <property type="evidence" value="ECO:0007669"/>
    <property type="project" value="UniProtKB-KW"/>
</dbReference>
<evidence type="ECO:0000256" key="3">
    <source>
        <dbReference type="ARBA" id="ARBA00022723"/>
    </source>
</evidence>
<keyword evidence="4 6" id="KW-0460">Magnesium</keyword>
<dbReference type="Proteomes" id="UP000799118">
    <property type="component" value="Unassembled WGS sequence"/>
</dbReference>
<gene>
    <name evidence="7" type="ORF">BT96DRAFT_867662</name>
</gene>
<evidence type="ECO:0000256" key="2">
    <source>
        <dbReference type="ARBA" id="ARBA00006333"/>
    </source>
</evidence>
<dbReference type="PANTHER" id="PTHR35201">
    <property type="entry name" value="TERPENE SYNTHASE"/>
    <property type="match status" value="1"/>
</dbReference>
<dbReference type="InterPro" id="IPR034686">
    <property type="entry name" value="Terpene_cyclase-like_2"/>
</dbReference>
<evidence type="ECO:0000313" key="8">
    <source>
        <dbReference type="Proteomes" id="UP000799118"/>
    </source>
</evidence>
<dbReference type="AlphaFoldDB" id="A0A6A4GMB7"/>
<proteinExistence type="inferred from homology"/>
<dbReference type="PANTHER" id="PTHR35201:SF4">
    <property type="entry name" value="BETA-PINACENE SYNTHASE-RELATED"/>
    <property type="match status" value="1"/>
</dbReference>
<dbReference type="OrthoDB" id="3349471at2759"/>
<dbReference type="EC" id="4.2.3.-" evidence="6"/>
<dbReference type="GO" id="GO:0010333">
    <property type="term" value="F:terpene synthase activity"/>
    <property type="evidence" value="ECO:0007669"/>
    <property type="project" value="InterPro"/>
</dbReference>
<reference evidence="7" key="1">
    <citation type="journal article" date="2019" name="Environ. Microbiol.">
        <title>Fungal ecological strategies reflected in gene transcription - a case study of two litter decomposers.</title>
        <authorList>
            <person name="Barbi F."/>
            <person name="Kohler A."/>
            <person name="Barry K."/>
            <person name="Baskaran P."/>
            <person name="Daum C."/>
            <person name="Fauchery L."/>
            <person name="Ihrmark K."/>
            <person name="Kuo A."/>
            <person name="LaButti K."/>
            <person name="Lipzen A."/>
            <person name="Morin E."/>
            <person name="Grigoriev I.V."/>
            <person name="Henrissat B."/>
            <person name="Lindahl B."/>
            <person name="Martin F."/>
        </authorList>
    </citation>
    <scope>NUCLEOTIDE SEQUENCE</scope>
    <source>
        <strain evidence="7">JB14</strain>
    </source>
</reference>
<comment type="cofactor">
    <cofactor evidence="1 6">
        <name>Mg(2+)</name>
        <dbReference type="ChEBI" id="CHEBI:18420"/>
    </cofactor>
</comment>
<evidence type="ECO:0000256" key="4">
    <source>
        <dbReference type="ARBA" id="ARBA00022842"/>
    </source>
</evidence>
<dbReference type="GO" id="GO:0008299">
    <property type="term" value="P:isoprenoid biosynthetic process"/>
    <property type="evidence" value="ECO:0007669"/>
    <property type="project" value="UniProtKB-ARBA"/>
</dbReference>
<keyword evidence="5 6" id="KW-0456">Lyase</keyword>
<dbReference type="InterPro" id="IPR008949">
    <property type="entry name" value="Isoprenoid_synthase_dom_sf"/>
</dbReference>
<dbReference type="SUPFAM" id="SSF48576">
    <property type="entry name" value="Terpenoid synthases"/>
    <property type="match status" value="1"/>
</dbReference>
<dbReference type="SFLD" id="SFLDG01020">
    <property type="entry name" value="Terpene_Cyclase_Like_2"/>
    <property type="match status" value="1"/>
</dbReference>
<evidence type="ECO:0000256" key="1">
    <source>
        <dbReference type="ARBA" id="ARBA00001946"/>
    </source>
</evidence>
<keyword evidence="3 6" id="KW-0479">Metal-binding</keyword>
<dbReference type="Pfam" id="PF19086">
    <property type="entry name" value="Terpene_syn_C_2"/>
    <property type="match status" value="1"/>
</dbReference>
<evidence type="ECO:0000256" key="5">
    <source>
        <dbReference type="ARBA" id="ARBA00023239"/>
    </source>
</evidence>
<protein>
    <recommendedName>
        <fullName evidence="6">Terpene synthase</fullName>
        <ecNumber evidence="6">4.2.3.-</ecNumber>
    </recommendedName>
</protein>
<name>A0A6A4GMB7_9AGAR</name>
<dbReference type="SFLD" id="SFLDS00005">
    <property type="entry name" value="Isoprenoid_Synthase_Type_I"/>
    <property type="match status" value="1"/>
</dbReference>
<dbReference type="EMBL" id="ML769843">
    <property type="protein sequence ID" value="KAE9386861.1"/>
    <property type="molecule type" value="Genomic_DNA"/>
</dbReference>
<evidence type="ECO:0000313" key="7">
    <source>
        <dbReference type="EMBL" id="KAE9386861.1"/>
    </source>
</evidence>
<organism evidence="7 8">
    <name type="scientific">Gymnopus androsaceus JB14</name>
    <dbReference type="NCBI Taxonomy" id="1447944"/>
    <lineage>
        <taxon>Eukaryota</taxon>
        <taxon>Fungi</taxon>
        <taxon>Dikarya</taxon>
        <taxon>Basidiomycota</taxon>
        <taxon>Agaricomycotina</taxon>
        <taxon>Agaricomycetes</taxon>
        <taxon>Agaricomycetidae</taxon>
        <taxon>Agaricales</taxon>
        <taxon>Marasmiineae</taxon>
        <taxon>Omphalotaceae</taxon>
        <taxon>Gymnopus</taxon>
    </lineage>
</organism>
<evidence type="ECO:0000256" key="6">
    <source>
        <dbReference type="RuleBase" id="RU366034"/>
    </source>
</evidence>
<accession>A0A6A4GMB7</accession>
<keyword evidence="8" id="KW-1185">Reference proteome</keyword>
<sequence length="362" mass="41284">MAAIKSGESFYIATATFATSPSNMVQDQTPLRLGIISTFPPKAGQPFPPARNHPRWKELYVLHDEFLMKEWPFTSEKERQKVPRCKLAGFSTWCAPGADFDRMIWGARLAGIFFLADDYIDSGKELDRIPGFKKAAEAPGLENLLHPEDRAEIAHHIVFAAIKKDLSPYTFRQFIKLTWEWWDSNVHESFQNLDQYLAVRRVNIAIYMSNAWFRYTLGINLSDEEVFHPLMREAEGIVSDHVGLVNDYFSYLKEKLSNSDDTNIIRILMDHEACDYISAAKIVVNKIRQKERDFIAAGLAVINDPVLGKNSEVHRWVANMPYVMGGNNAWSQTSGRYNLGYMEGEVEFPSLDYVAEETPAAE</sequence>